<protein>
    <submittedName>
        <fullName evidence="2">Uncharacterized protein</fullName>
    </submittedName>
</protein>
<dbReference type="AlphaFoldDB" id="A0A915K153"/>
<proteinExistence type="predicted"/>
<dbReference type="WBParaSite" id="nRc.2.0.1.t31573-RA">
    <property type="protein sequence ID" value="nRc.2.0.1.t31573-RA"/>
    <property type="gene ID" value="nRc.2.0.1.g31573"/>
</dbReference>
<evidence type="ECO:0000313" key="2">
    <source>
        <dbReference type="WBParaSite" id="nRc.2.0.1.t31573-RA"/>
    </source>
</evidence>
<dbReference type="Proteomes" id="UP000887565">
    <property type="component" value="Unplaced"/>
</dbReference>
<sequence length="103" mass="11119">MSINANIYDWRMLRSFDLRRREIIDAAAASPSTSAALADGTAVNVGNFTAVEAAGSPAVGDLFTNRRFSTEGEPTDKPYRSDLLGEATGAEIKYKAISYNGRQ</sequence>
<organism evidence="1 2">
    <name type="scientific">Romanomermis culicivorax</name>
    <name type="common">Nematode worm</name>
    <dbReference type="NCBI Taxonomy" id="13658"/>
    <lineage>
        <taxon>Eukaryota</taxon>
        <taxon>Metazoa</taxon>
        <taxon>Ecdysozoa</taxon>
        <taxon>Nematoda</taxon>
        <taxon>Enoplea</taxon>
        <taxon>Dorylaimia</taxon>
        <taxon>Mermithida</taxon>
        <taxon>Mermithoidea</taxon>
        <taxon>Mermithidae</taxon>
        <taxon>Romanomermis</taxon>
    </lineage>
</organism>
<keyword evidence="1" id="KW-1185">Reference proteome</keyword>
<accession>A0A915K153</accession>
<evidence type="ECO:0000313" key="1">
    <source>
        <dbReference type="Proteomes" id="UP000887565"/>
    </source>
</evidence>
<reference evidence="2" key="1">
    <citation type="submission" date="2022-11" db="UniProtKB">
        <authorList>
            <consortium name="WormBaseParasite"/>
        </authorList>
    </citation>
    <scope>IDENTIFICATION</scope>
</reference>
<name>A0A915K153_ROMCU</name>